<keyword evidence="5" id="KW-0547">Nucleotide-binding</keyword>
<dbReference type="RefSeq" id="WP_379898692.1">
    <property type="nucleotide sequence ID" value="NZ_JBHRTR010000015.1"/>
</dbReference>
<sequence>MKRASRRAALTILAACALGGGAAVGLLPSYWLFLATGVLITAVALLSLGLVAGRTGMIALCQMSFAGVGAWTVGYMNIWQVPGGLLLWILIGGLAAVPLGIAIGLPALRLRGINLAIVTLSFAAAFDTVLATITFPGQTSFQSVPRPALIDSDPGYFLFVLAAYALVAVGLAFLTRTRLGAAWLAIRHSERAAAAHGVSVPMAKLSAFGISAFIAGISGGLLAGFLGTLVSENFSLMQSLVLYAVATMAGAHLAEGAIIGGILITLFPELLRRLDLAQDIGNVIFAIGAVQALAAGEAIAESLRRLGRRLRGGASAAPAAAAAVRDGGLPASPAGPRPPPDGAGPPVLAIRGLSVRYGAVVALDGVDLSVPQAAVVGLIGPNGAGKSTFIDAVTGFLETYEGEVALENRPLEGVAAHRRAQRGVRRSWQTTRIAPELTVGDYLTLAAGGLDEAERDRILAWLDCPAAEMPVAQVDAGTRRLLDVAGVVAARPAVALLDEPAAGQSYDQTLRLAARIAEIPALFGSSVLLVEHDMDLVRAACAQVTVLDFGRVIAAGPPAEVLEDPAVKTAYLGVAEPAGGHAAAEAAS</sequence>
<evidence type="ECO:0000256" key="1">
    <source>
        <dbReference type="ARBA" id="ARBA00004651"/>
    </source>
</evidence>
<dbReference type="EMBL" id="JBHRTR010000015">
    <property type="protein sequence ID" value="MFC3226636.1"/>
    <property type="molecule type" value="Genomic_DNA"/>
</dbReference>
<accession>A0ABV7KW53</accession>
<feature type="transmembrane region" description="Helical" evidence="9">
    <location>
        <begin position="240"/>
        <end position="268"/>
    </location>
</feature>
<evidence type="ECO:0000313" key="11">
    <source>
        <dbReference type="EMBL" id="MFC3226636.1"/>
    </source>
</evidence>
<feature type="transmembrane region" description="Helical" evidence="9">
    <location>
        <begin position="32"/>
        <end position="51"/>
    </location>
</feature>
<evidence type="ECO:0000313" key="12">
    <source>
        <dbReference type="Proteomes" id="UP001595528"/>
    </source>
</evidence>
<evidence type="ECO:0000256" key="3">
    <source>
        <dbReference type="ARBA" id="ARBA00022475"/>
    </source>
</evidence>
<dbReference type="GO" id="GO:0005524">
    <property type="term" value="F:ATP binding"/>
    <property type="evidence" value="ECO:0007669"/>
    <property type="project" value="UniProtKB-KW"/>
</dbReference>
<feature type="transmembrane region" description="Helical" evidence="9">
    <location>
        <begin position="58"/>
        <end position="79"/>
    </location>
</feature>
<evidence type="ECO:0000256" key="4">
    <source>
        <dbReference type="ARBA" id="ARBA00022692"/>
    </source>
</evidence>
<keyword evidence="12" id="KW-1185">Reference proteome</keyword>
<dbReference type="InterPro" id="IPR003439">
    <property type="entry name" value="ABC_transporter-like_ATP-bd"/>
</dbReference>
<dbReference type="PANTHER" id="PTHR45772">
    <property type="entry name" value="CONSERVED COMPONENT OF ABC TRANSPORTER FOR NATURAL AMINO ACIDS-RELATED"/>
    <property type="match status" value="1"/>
</dbReference>
<dbReference type="InterPro" id="IPR001851">
    <property type="entry name" value="ABC_transp_permease"/>
</dbReference>
<dbReference type="SUPFAM" id="SSF52540">
    <property type="entry name" value="P-loop containing nucleoside triphosphate hydrolases"/>
    <property type="match status" value="1"/>
</dbReference>
<keyword evidence="7 9" id="KW-1133">Transmembrane helix</keyword>
<protein>
    <submittedName>
        <fullName evidence="11">ATP-binding cassette domain-containing protein</fullName>
    </submittedName>
</protein>
<dbReference type="Pfam" id="PF00005">
    <property type="entry name" value="ABC_tran"/>
    <property type="match status" value="1"/>
</dbReference>
<comment type="caution">
    <text evidence="11">The sequence shown here is derived from an EMBL/GenBank/DDBJ whole genome shotgun (WGS) entry which is preliminary data.</text>
</comment>
<feature type="transmembrane region" description="Helical" evidence="9">
    <location>
        <begin position="205"/>
        <end position="228"/>
    </location>
</feature>
<reference evidence="12" key="1">
    <citation type="journal article" date="2019" name="Int. J. Syst. Evol. Microbiol.">
        <title>The Global Catalogue of Microorganisms (GCM) 10K type strain sequencing project: providing services to taxonomists for standard genome sequencing and annotation.</title>
        <authorList>
            <consortium name="The Broad Institute Genomics Platform"/>
            <consortium name="The Broad Institute Genome Sequencing Center for Infectious Disease"/>
            <person name="Wu L."/>
            <person name="Ma J."/>
        </authorList>
    </citation>
    <scope>NUCLEOTIDE SEQUENCE [LARGE SCALE GENOMIC DNA]</scope>
    <source>
        <strain evidence="12">KCTC 42964</strain>
    </source>
</reference>
<dbReference type="Gene3D" id="3.40.50.300">
    <property type="entry name" value="P-loop containing nucleotide triphosphate hydrolases"/>
    <property type="match status" value="1"/>
</dbReference>
<dbReference type="InterPro" id="IPR032823">
    <property type="entry name" value="BCA_ABC_TP_C"/>
</dbReference>
<gene>
    <name evidence="11" type="ORF">ACFOGJ_05300</name>
</gene>
<keyword evidence="3" id="KW-1003">Cell membrane</keyword>
<dbReference type="InterPro" id="IPR027417">
    <property type="entry name" value="P-loop_NTPase"/>
</dbReference>
<dbReference type="Proteomes" id="UP001595528">
    <property type="component" value="Unassembled WGS sequence"/>
</dbReference>
<dbReference type="CDD" id="cd06581">
    <property type="entry name" value="TM_PBP1_LivM_like"/>
    <property type="match status" value="1"/>
</dbReference>
<feature type="transmembrane region" description="Helical" evidence="9">
    <location>
        <begin position="280"/>
        <end position="300"/>
    </location>
</feature>
<feature type="transmembrane region" description="Helical" evidence="9">
    <location>
        <begin position="85"/>
        <end position="108"/>
    </location>
</feature>
<dbReference type="Pfam" id="PF12399">
    <property type="entry name" value="BCA_ABC_TP_C"/>
    <property type="match status" value="1"/>
</dbReference>
<comment type="subcellular location">
    <subcellularLocation>
        <location evidence="1">Cell membrane</location>
        <topology evidence="1">Multi-pass membrane protein</topology>
    </subcellularLocation>
</comment>
<feature type="transmembrane region" description="Helical" evidence="9">
    <location>
        <begin position="115"/>
        <end position="135"/>
    </location>
</feature>
<evidence type="ECO:0000259" key="10">
    <source>
        <dbReference type="PROSITE" id="PS50893"/>
    </source>
</evidence>
<dbReference type="Pfam" id="PF02653">
    <property type="entry name" value="BPD_transp_2"/>
    <property type="match status" value="1"/>
</dbReference>
<feature type="domain" description="ABC transporter" evidence="10">
    <location>
        <begin position="348"/>
        <end position="574"/>
    </location>
</feature>
<keyword evidence="4 9" id="KW-0812">Transmembrane</keyword>
<feature type="transmembrane region" description="Helical" evidence="9">
    <location>
        <begin position="155"/>
        <end position="174"/>
    </location>
</feature>
<evidence type="ECO:0000256" key="5">
    <source>
        <dbReference type="ARBA" id="ARBA00022741"/>
    </source>
</evidence>
<name>A0ABV7KW53_9PROT</name>
<evidence type="ECO:0000256" key="8">
    <source>
        <dbReference type="ARBA" id="ARBA00023136"/>
    </source>
</evidence>
<dbReference type="InterPro" id="IPR051120">
    <property type="entry name" value="ABC_AA/LPS_Transport"/>
</dbReference>
<evidence type="ECO:0000256" key="9">
    <source>
        <dbReference type="SAM" id="Phobius"/>
    </source>
</evidence>
<keyword evidence="6 11" id="KW-0067">ATP-binding</keyword>
<keyword evidence="2" id="KW-0813">Transport</keyword>
<proteinExistence type="predicted"/>
<organism evidence="11 12">
    <name type="scientific">Marinibaculum pumilum</name>
    <dbReference type="NCBI Taxonomy" id="1766165"/>
    <lineage>
        <taxon>Bacteria</taxon>
        <taxon>Pseudomonadati</taxon>
        <taxon>Pseudomonadota</taxon>
        <taxon>Alphaproteobacteria</taxon>
        <taxon>Rhodospirillales</taxon>
        <taxon>Rhodospirillaceae</taxon>
        <taxon>Marinibaculum</taxon>
    </lineage>
</organism>
<evidence type="ECO:0000256" key="6">
    <source>
        <dbReference type="ARBA" id="ARBA00022840"/>
    </source>
</evidence>
<evidence type="ECO:0000256" key="2">
    <source>
        <dbReference type="ARBA" id="ARBA00022448"/>
    </source>
</evidence>
<dbReference type="InterPro" id="IPR043428">
    <property type="entry name" value="LivM-like"/>
</dbReference>
<keyword evidence="8 9" id="KW-0472">Membrane</keyword>
<evidence type="ECO:0000256" key="7">
    <source>
        <dbReference type="ARBA" id="ARBA00022989"/>
    </source>
</evidence>
<dbReference type="PROSITE" id="PS50893">
    <property type="entry name" value="ABC_TRANSPORTER_2"/>
    <property type="match status" value="1"/>
</dbReference>